<comment type="caution">
    <text evidence="1">The sequence shown here is derived from an EMBL/GenBank/DDBJ whole genome shotgun (WGS) entry which is preliminary data.</text>
</comment>
<dbReference type="AlphaFoldDB" id="A0A8T3VVF6"/>
<dbReference type="EMBL" id="JACCQJ010000001">
    <property type="protein sequence ID" value="MBG0768317.1"/>
    <property type="molecule type" value="Genomic_DNA"/>
</dbReference>
<proteinExistence type="predicted"/>
<sequence length="191" mass="21532">MGAINIAEDVIADSSFYICFLDDVDDPNSLSRIINSQNFRFIGGKLVCSEIKESKNCANVESLDEKIVDHTSYNYGEILKPFFGRSELKKGEHESISIAYIHSSNGKNFKLVLDDRQPRMMIKKNFPDLENKLTGTVGFIGLCNYEYKIFSSEEAINILLSIRDSKFRIKDSILLGEIEKIKLGDSDGNSN</sequence>
<organism evidence="1 2">
    <name type="scientific">Methanococcus maripaludis</name>
    <name type="common">Methanococcus deltae</name>
    <dbReference type="NCBI Taxonomy" id="39152"/>
    <lineage>
        <taxon>Archaea</taxon>
        <taxon>Methanobacteriati</taxon>
        <taxon>Methanobacteriota</taxon>
        <taxon>Methanomada group</taxon>
        <taxon>Methanococci</taxon>
        <taxon>Methanococcales</taxon>
        <taxon>Methanococcaceae</taxon>
        <taxon>Methanococcus</taxon>
    </lineage>
</organism>
<evidence type="ECO:0000313" key="1">
    <source>
        <dbReference type="EMBL" id="MBG0768317.1"/>
    </source>
</evidence>
<evidence type="ECO:0000313" key="2">
    <source>
        <dbReference type="Proteomes" id="UP000714405"/>
    </source>
</evidence>
<protein>
    <submittedName>
        <fullName evidence="1">Uncharacterized protein</fullName>
    </submittedName>
</protein>
<dbReference type="Proteomes" id="UP000714405">
    <property type="component" value="Unassembled WGS sequence"/>
</dbReference>
<dbReference type="RefSeq" id="WP_278491424.1">
    <property type="nucleotide sequence ID" value="NZ_JACCQJ010000001.1"/>
</dbReference>
<name>A0A8T3VVF6_METMI</name>
<reference evidence="1" key="1">
    <citation type="submission" date="2020-07" db="EMBL/GenBank/DDBJ databases">
        <title>Severe corrosion of carbon steel in oil field produced water can be linked to methanogenic archaea containing a special type of NiFe hydrogenase.</title>
        <authorList>
            <person name="Lahme S."/>
            <person name="Mand J."/>
            <person name="Longwell J."/>
            <person name="Smith R."/>
            <person name="Enning D."/>
        </authorList>
    </citation>
    <scope>NUCLEOTIDE SEQUENCE</scope>
    <source>
        <strain evidence="1">MIC098Bin5</strain>
    </source>
</reference>
<accession>A0A8T3VVF6</accession>
<gene>
    <name evidence="1" type="ORF">H0S71_00210</name>
</gene>